<keyword evidence="3" id="KW-1185">Reference proteome</keyword>
<proteinExistence type="predicted"/>
<protein>
    <submittedName>
        <fullName evidence="2">Uncharacterized protein</fullName>
    </submittedName>
</protein>
<sequence length="238" mass="27555">MKMRPLPDIDLARIAPQRDDQQRRSLEQMKGGRPPFSYKPIRSCFDDIFNIQPSLDFGEAKPTPWHCIERALLKHANSEVEFEHNMRVAKGLYDFATSGSVVGRRHEFFPLAMGVGRKVSFWLPMIVAIEDRPHAIFIEPRRSRGLSAEGRRFAFSMMHERIRAADEDFAHVGLAILRFGDPDAGRRAVRLYTDEGVDLYSLDQLEMMVSRTYQIWREVLEEREREAREQHTGTGPLI</sequence>
<dbReference type="KEGG" id="suam:BOO69_15040"/>
<organism evidence="2 3">
    <name type="scientific">Sulfitobacter alexandrii</name>
    <dbReference type="NCBI Taxonomy" id="1917485"/>
    <lineage>
        <taxon>Bacteria</taxon>
        <taxon>Pseudomonadati</taxon>
        <taxon>Pseudomonadota</taxon>
        <taxon>Alphaproteobacteria</taxon>
        <taxon>Rhodobacterales</taxon>
        <taxon>Roseobacteraceae</taxon>
        <taxon>Sulfitobacter</taxon>
    </lineage>
</organism>
<dbReference type="Pfam" id="PF26318">
    <property type="entry name" value="SocB"/>
    <property type="match status" value="1"/>
</dbReference>
<dbReference type="EMBL" id="CP018076">
    <property type="protein sequence ID" value="APE45514.1"/>
    <property type="molecule type" value="Genomic_DNA"/>
</dbReference>
<dbReference type="Proteomes" id="UP000181897">
    <property type="component" value="Chromosome"/>
</dbReference>
<evidence type="ECO:0000256" key="1">
    <source>
        <dbReference type="SAM" id="MobiDB-lite"/>
    </source>
</evidence>
<dbReference type="InterPro" id="IPR059063">
    <property type="entry name" value="SocB"/>
</dbReference>
<dbReference type="AlphaFoldDB" id="A0A1J0WMI3"/>
<evidence type="ECO:0000313" key="3">
    <source>
        <dbReference type="Proteomes" id="UP000181897"/>
    </source>
</evidence>
<dbReference type="OrthoDB" id="7828352at2"/>
<accession>A0A1J0WMI3</accession>
<evidence type="ECO:0000313" key="2">
    <source>
        <dbReference type="EMBL" id="APE45514.1"/>
    </source>
</evidence>
<name>A0A1J0WMI3_9RHOB</name>
<reference evidence="2 3" key="1">
    <citation type="submission" date="2016-11" db="EMBL/GenBank/DDBJ databases">
        <title>Complete genome sequence of Sulfitobacter sp. AM1-D1, a toxic bacteria associated with marine dinoflagellate Alexandrium minutum in East China Sea.</title>
        <authorList>
            <person name="Yang Q."/>
            <person name="Zhang X."/>
            <person name="Tian X."/>
        </authorList>
    </citation>
    <scope>NUCLEOTIDE SEQUENCE [LARGE SCALE GENOMIC DNA]</scope>
    <source>
        <strain evidence="2 3">AM1-D1</strain>
    </source>
</reference>
<gene>
    <name evidence="2" type="ORF">BOO69_15040</name>
</gene>
<feature type="compositionally biased region" description="Basic and acidic residues" evidence="1">
    <location>
        <begin position="15"/>
        <end position="27"/>
    </location>
</feature>
<feature type="region of interest" description="Disordered" evidence="1">
    <location>
        <begin position="15"/>
        <end position="35"/>
    </location>
</feature>
<dbReference type="NCBIfam" id="NF047746">
    <property type="entry name" value="SocB_toxin"/>
    <property type="match status" value="1"/>
</dbReference>